<sequence length="187" mass="19199">MVSFSAYAAAALAFAGAASAGFYTTYPVAADRVSSLQQIQIKWQPSADAPSLVGVKSYTLKFMTGGNFVQTTVATVGTFGIAQTTVPFTIPQTAPGMYFLMYSIDGTAGASWSTRFSVNNGTTWYPEGVATGRDPEPTATKTGSAVPTSAILPSSAPAKETTSAGIPASSAPAEATSTVILKCHPVH</sequence>
<name>A0ACC1K925_9FUNG</name>
<proteinExistence type="predicted"/>
<evidence type="ECO:0000313" key="1">
    <source>
        <dbReference type="EMBL" id="KAJ2775963.1"/>
    </source>
</evidence>
<dbReference type="EMBL" id="JANBUJ010000001">
    <property type="protein sequence ID" value="KAJ2775963.1"/>
    <property type="molecule type" value="Genomic_DNA"/>
</dbReference>
<reference evidence="1" key="1">
    <citation type="submission" date="2022-07" db="EMBL/GenBank/DDBJ databases">
        <title>Phylogenomic reconstructions and comparative analyses of Kickxellomycotina fungi.</title>
        <authorList>
            <person name="Reynolds N.K."/>
            <person name="Stajich J.E."/>
            <person name="Barry K."/>
            <person name="Grigoriev I.V."/>
            <person name="Crous P."/>
            <person name="Smith M.E."/>
        </authorList>
    </citation>
    <scope>NUCLEOTIDE SEQUENCE</scope>
    <source>
        <strain evidence="1">CBS 109366</strain>
    </source>
</reference>
<organism evidence="1 2">
    <name type="scientific">Coemansia nantahalensis</name>
    <dbReference type="NCBI Taxonomy" id="2789366"/>
    <lineage>
        <taxon>Eukaryota</taxon>
        <taxon>Fungi</taxon>
        <taxon>Fungi incertae sedis</taxon>
        <taxon>Zoopagomycota</taxon>
        <taxon>Kickxellomycotina</taxon>
        <taxon>Kickxellomycetes</taxon>
        <taxon>Kickxellales</taxon>
        <taxon>Kickxellaceae</taxon>
        <taxon>Coemansia</taxon>
    </lineage>
</organism>
<accession>A0ACC1K925</accession>
<gene>
    <name evidence="1" type="ORF">IWQ57_000120</name>
</gene>
<protein>
    <submittedName>
        <fullName evidence="1">Uncharacterized protein</fullName>
    </submittedName>
</protein>
<comment type="caution">
    <text evidence="1">The sequence shown here is derived from an EMBL/GenBank/DDBJ whole genome shotgun (WGS) entry which is preliminary data.</text>
</comment>
<evidence type="ECO:0000313" key="2">
    <source>
        <dbReference type="Proteomes" id="UP001140234"/>
    </source>
</evidence>
<dbReference type="Proteomes" id="UP001140234">
    <property type="component" value="Unassembled WGS sequence"/>
</dbReference>
<keyword evidence="2" id="KW-1185">Reference proteome</keyword>